<reference evidence="3 4" key="1">
    <citation type="submission" date="2016-10" db="EMBL/GenBank/DDBJ databases">
        <authorList>
            <person name="de Groot N.N."/>
        </authorList>
    </citation>
    <scope>NUCLEOTIDE SEQUENCE [LARGE SCALE GENOMIC DNA]</scope>
    <source>
        <strain evidence="3 4">DSM 26515</strain>
    </source>
</reference>
<dbReference type="EMBL" id="FNYC01000012">
    <property type="protein sequence ID" value="SEJ55770.1"/>
    <property type="molecule type" value="Genomic_DNA"/>
</dbReference>
<dbReference type="AlphaFoldDB" id="A0A1H7A1R3"/>
<dbReference type="RefSeq" id="WP_175483831.1">
    <property type="nucleotide sequence ID" value="NZ_FNYC01000012.1"/>
</dbReference>
<sequence>MAAYLAAHSDQVKHALLFLAGLCSVCFVLLLILWDGKPRKEPVSPTVPADITTNESPE</sequence>
<keyword evidence="2" id="KW-0472">Membrane</keyword>
<evidence type="ECO:0000313" key="3">
    <source>
        <dbReference type="EMBL" id="SEJ55770.1"/>
    </source>
</evidence>
<accession>A0A1H7A1R3</accession>
<organism evidence="3 4">
    <name type="scientific">Frateuria terrea</name>
    <dbReference type="NCBI Taxonomy" id="529704"/>
    <lineage>
        <taxon>Bacteria</taxon>
        <taxon>Pseudomonadati</taxon>
        <taxon>Pseudomonadota</taxon>
        <taxon>Gammaproteobacteria</taxon>
        <taxon>Lysobacterales</taxon>
        <taxon>Rhodanobacteraceae</taxon>
        <taxon>Frateuria</taxon>
    </lineage>
</organism>
<gene>
    <name evidence="3" type="ORF">SAMN04487997_0210</name>
</gene>
<keyword evidence="2" id="KW-0812">Transmembrane</keyword>
<evidence type="ECO:0000256" key="1">
    <source>
        <dbReference type="SAM" id="MobiDB-lite"/>
    </source>
</evidence>
<evidence type="ECO:0000256" key="2">
    <source>
        <dbReference type="SAM" id="Phobius"/>
    </source>
</evidence>
<keyword evidence="4" id="KW-1185">Reference proteome</keyword>
<dbReference type="STRING" id="529704.SAMN02927913_2179"/>
<feature type="transmembrane region" description="Helical" evidence="2">
    <location>
        <begin position="15"/>
        <end position="34"/>
    </location>
</feature>
<dbReference type="Proteomes" id="UP000199420">
    <property type="component" value="Unassembled WGS sequence"/>
</dbReference>
<proteinExistence type="predicted"/>
<name>A0A1H7A1R3_9GAMM</name>
<evidence type="ECO:0000313" key="4">
    <source>
        <dbReference type="Proteomes" id="UP000199420"/>
    </source>
</evidence>
<protein>
    <submittedName>
        <fullName evidence="3">Uncharacterized protein</fullName>
    </submittedName>
</protein>
<keyword evidence="2" id="KW-1133">Transmembrane helix</keyword>
<feature type="region of interest" description="Disordered" evidence="1">
    <location>
        <begin position="38"/>
        <end position="58"/>
    </location>
</feature>